<feature type="transmembrane region" description="Helical" evidence="1">
    <location>
        <begin position="60"/>
        <end position="77"/>
    </location>
</feature>
<dbReference type="Proteomes" id="UP000611629">
    <property type="component" value="Unassembled WGS sequence"/>
</dbReference>
<keyword evidence="3" id="KW-1185">Reference proteome</keyword>
<keyword evidence="1" id="KW-0472">Membrane</keyword>
<dbReference type="EMBL" id="JACBNQ010000027">
    <property type="protein sequence ID" value="NYB75735.1"/>
    <property type="molecule type" value="Genomic_DNA"/>
</dbReference>
<feature type="transmembrane region" description="Helical" evidence="1">
    <location>
        <begin position="7"/>
        <end position="23"/>
    </location>
</feature>
<name>A0A974BLT4_SEDHY</name>
<organism evidence="2 3">
    <name type="scientific">Sedimentibacter hydroxybenzoicus DSM 7310</name>
    <dbReference type="NCBI Taxonomy" id="1123245"/>
    <lineage>
        <taxon>Bacteria</taxon>
        <taxon>Bacillati</taxon>
        <taxon>Bacillota</taxon>
        <taxon>Tissierellia</taxon>
        <taxon>Sedimentibacter</taxon>
    </lineage>
</organism>
<gene>
    <name evidence="2" type="ORF">HZF24_16420</name>
</gene>
<feature type="transmembrane region" description="Helical" evidence="1">
    <location>
        <begin position="133"/>
        <end position="152"/>
    </location>
</feature>
<dbReference type="InterPro" id="IPR035168">
    <property type="entry name" value="DUF5317"/>
</dbReference>
<protein>
    <submittedName>
        <fullName evidence="2">DUF5317 domain-containing protein</fullName>
    </submittedName>
</protein>
<dbReference type="RefSeq" id="WP_179239454.1">
    <property type="nucleotide sequence ID" value="NZ_JACBNQ010000027.1"/>
</dbReference>
<comment type="caution">
    <text evidence="2">The sequence shown here is derived from an EMBL/GenBank/DDBJ whole genome shotgun (WGS) entry which is preliminary data.</text>
</comment>
<accession>A0A974BLT4</accession>
<proteinExistence type="predicted"/>
<evidence type="ECO:0000313" key="2">
    <source>
        <dbReference type="EMBL" id="NYB75735.1"/>
    </source>
</evidence>
<dbReference type="AlphaFoldDB" id="A0A974BLT4"/>
<evidence type="ECO:0000313" key="3">
    <source>
        <dbReference type="Proteomes" id="UP000611629"/>
    </source>
</evidence>
<dbReference type="Pfam" id="PF17248">
    <property type="entry name" value="DUF5317"/>
    <property type="match status" value="1"/>
</dbReference>
<keyword evidence="1" id="KW-1133">Transmembrane helix</keyword>
<sequence length="158" mass="18422">MEIKGYTVLLIMAVIEITAQFLFKRYTDSNLLRILSMHWTIYFGLFIVSIINFEKPFMKLMFFGTLLNFTAIIFNDFKMPVYVSEILTDVEAKKMYLQSGQDLIHSLLTEDTKFKIFSDIITLPPPYPFPKTISIGDIFLLLGVFVFWQNAYSSVKQK</sequence>
<reference evidence="2" key="1">
    <citation type="submission" date="2020-07" db="EMBL/GenBank/DDBJ databases">
        <title>Genomic analysis of a strain of Sedimentibacter Hydroxybenzoicus DSM7310.</title>
        <authorList>
            <person name="Ma S."/>
        </authorList>
    </citation>
    <scope>NUCLEOTIDE SEQUENCE</scope>
    <source>
        <strain evidence="2">DSM 7310</strain>
    </source>
</reference>
<keyword evidence="1" id="KW-0812">Transmembrane</keyword>
<feature type="transmembrane region" description="Helical" evidence="1">
    <location>
        <begin position="35"/>
        <end position="53"/>
    </location>
</feature>
<evidence type="ECO:0000256" key="1">
    <source>
        <dbReference type="SAM" id="Phobius"/>
    </source>
</evidence>